<proteinExistence type="inferred from homology"/>
<organism evidence="3 4">
    <name type="scientific">Gordonia westfalica</name>
    <dbReference type="NCBI Taxonomy" id="158898"/>
    <lineage>
        <taxon>Bacteria</taxon>
        <taxon>Bacillati</taxon>
        <taxon>Actinomycetota</taxon>
        <taxon>Actinomycetes</taxon>
        <taxon>Mycobacteriales</taxon>
        <taxon>Gordoniaceae</taxon>
        <taxon>Gordonia</taxon>
    </lineage>
</organism>
<dbReference type="EMBL" id="FNLM01000036">
    <property type="protein sequence ID" value="SDU79183.1"/>
    <property type="molecule type" value="Genomic_DNA"/>
</dbReference>
<name>A0A1H2LDV3_9ACTN</name>
<evidence type="ECO:0000313" key="3">
    <source>
        <dbReference type="EMBL" id="SDU79183.1"/>
    </source>
</evidence>
<dbReference type="STRING" id="158898.SAMN04488548_136163"/>
<keyword evidence="3" id="KW-0378">Hydrolase</keyword>
<dbReference type="Pfam" id="PF04909">
    <property type="entry name" value="Amidohydro_2"/>
    <property type="match status" value="1"/>
</dbReference>
<dbReference type="AlphaFoldDB" id="A0A1H2LDV3"/>
<gene>
    <name evidence="3" type="ORF">SAMN04488548_136163</name>
</gene>
<reference evidence="3 4" key="1">
    <citation type="submission" date="2016-10" db="EMBL/GenBank/DDBJ databases">
        <authorList>
            <person name="de Groot N.N."/>
        </authorList>
    </citation>
    <scope>NUCLEOTIDE SEQUENCE [LARGE SCALE GENOMIC DNA]</scope>
    <source>
        <strain evidence="3 4">DSM 44215</strain>
    </source>
</reference>
<dbReference type="InterPro" id="IPR032466">
    <property type="entry name" value="Metal_Hydrolase"/>
</dbReference>
<dbReference type="PANTHER" id="PTHR43569">
    <property type="entry name" value="AMIDOHYDROLASE"/>
    <property type="match status" value="1"/>
</dbReference>
<dbReference type="InterPro" id="IPR052350">
    <property type="entry name" value="Metallo-dep_Lactonases"/>
</dbReference>
<evidence type="ECO:0000256" key="1">
    <source>
        <dbReference type="ARBA" id="ARBA00038310"/>
    </source>
</evidence>
<dbReference type="SUPFAM" id="SSF51556">
    <property type="entry name" value="Metallo-dependent hydrolases"/>
    <property type="match status" value="1"/>
</dbReference>
<accession>A0A1H2LDV3</accession>
<feature type="domain" description="Amidohydrolase-related" evidence="2">
    <location>
        <begin position="24"/>
        <end position="205"/>
    </location>
</feature>
<dbReference type="PANTHER" id="PTHR43569:SF1">
    <property type="entry name" value="BLL3371 PROTEIN"/>
    <property type="match status" value="1"/>
</dbReference>
<protein>
    <submittedName>
        <fullName evidence="3">Amidohydrolase</fullName>
    </submittedName>
</protein>
<evidence type="ECO:0000259" key="2">
    <source>
        <dbReference type="Pfam" id="PF04909"/>
    </source>
</evidence>
<dbReference type="GO" id="GO:0016787">
    <property type="term" value="F:hydrolase activity"/>
    <property type="evidence" value="ECO:0007669"/>
    <property type="project" value="UniProtKB-KW"/>
</dbReference>
<dbReference type="Proteomes" id="UP000183180">
    <property type="component" value="Unassembled WGS sequence"/>
</dbReference>
<sequence>MATRHPDPRVRAGGDADNILSSASFLEGFAELAARKLVFEAAVYSHQLYDVIDLAREYPDTTIVLDHFGMPAGVFGPIGTRTGATAAARADIWRLWRERMTTLASYRNVVVKLSGLAMPILGYGHDRWGNIGGQATLREMIGPFVEHVVTHFGSDRIMFGSNYPIDRPNAAIDVLVGALVDCVSQWGDESLRRIFRDTAVRVYGLDET</sequence>
<dbReference type="Gene3D" id="3.20.20.140">
    <property type="entry name" value="Metal-dependent hydrolases"/>
    <property type="match status" value="1"/>
</dbReference>
<dbReference type="InterPro" id="IPR006680">
    <property type="entry name" value="Amidohydro-rel"/>
</dbReference>
<comment type="similarity">
    <text evidence="1">Belongs to the metallo-dependent hydrolases superfamily.</text>
</comment>
<evidence type="ECO:0000313" key="4">
    <source>
        <dbReference type="Proteomes" id="UP000183180"/>
    </source>
</evidence>